<evidence type="ECO:0000313" key="1">
    <source>
        <dbReference type="EMBL" id="CDW38585.1"/>
    </source>
</evidence>
<accession>A0A0K2UKG6</accession>
<proteinExistence type="predicted"/>
<organism evidence="1">
    <name type="scientific">Lepeophtheirus salmonis</name>
    <name type="common">Salmon louse</name>
    <name type="synonym">Caligus salmonis</name>
    <dbReference type="NCBI Taxonomy" id="72036"/>
    <lineage>
        <taxon>Eukaryota</taxon>
        <taxon>Metazoa</taxon>
        <taxon>Ecdysozoa</taxon>
        <taxon>Arthropoda</taxon>
        <taxon>Crustacea</taxon>
        <taxon>Multicrustacea</taxon>
        <taxon>Hexanauplia</taxon>
        <taxon>Copepoda</taxon>
        <taxon>Siphonostomatoida</taxon>
        <taxon>Caligidae</taxon>
        <taxon>Lepeophtheirus</taxon>
    </lineage>
</organism>
<protein>
    <submittedName>
        <fullName evidence="1">Uncharacterized protein</fullName>
    </submittedName>
</protein>
<reference evidence="1" key="1">
    <citation type="submission" date="2014-05" db="EMBL/GenBank/DDBJ databases">
        <authorList>
            <person name="Chronopoulou M."/>
        </authorList>
    </citation>
    <scope>NUCLEOTIDE SEQUENCE</scope>
    <source>
        <tissue evidence="1">Whole organism</tissue>
    </source>
</reference>
<dbReference type="AlphaFoldDB" id="A0A0K2UKG6"/>
<dbReference type="EMBL" id="HACA01021224">
    <property type="protein sequence ID" value="CDW38585.1"/>
    <property type="molecule type" value="Transcribed_RNA"/>
</dbReference>
<sequence length="43" mass="4577">MLLVLFGTPDSTCDDGMKIHARKTTRVHKGVKLTPSLGKGIPG</sequence>
<name>A0A0K2UKG6_LEPSM</name>